<accession>A0A368NY38</accession>
<evidence type="ECO:0000313" key="4">
    <source>
        <dbReference type="Proteomes" id="UP000436911"/>
    </source>
</evidence>
<feature type="compositionally biased region" description="Low complexity" evidence="1">
    <location>
        <begin position="255"/>
        <end position="267"/>
    </location>
</feature>
<dbReference type="InterPro" id="IPR036365">
    <property type="entry name" value="PGBD-like_sf"/>
</dbReference>
<name>A0A368NY38_AGRVI</name>
<dbReference type="SUPFAM" id="SSF47090">
    <property type="entry name" value="PGBD-like"/>
    <property type="match status" value="2"/>
</dbReference>
<dbReference type="EMBL" id="QUSG01000001">
    <property type="protein sequence ID" value="KAA3532125.1"/>
    <property type="molecule type" value="Genomic_DNA"/>
</dbReference>
<dbReference type="Gene3D" id="1.10.101.10">
    <property type="entry name" value="PGBD-like superfamily/PGBD"/>
    <property type="match status" value="2"/>
</dbReference>
<dbReference type="AlphaFoldDB" id="A0A368NY38"/>
<proteinExistence type="predicted"/>
<organism evidence="3 4">
    <name type="scientific">Agrobacterium vitis</name>
    <name type="common">Rhizobium vitis</name>
    <dbReference type="NCBI Taxonomy" id="373"/>
    <lineage>
        <taxon>Bacteria</taxon>
        <taxon>Pseudomonadati</taxon>
        <taxon>Pseudomonadota</taxon>
        <taxon>Alphaproteobacteria</taxon>
        <taxon>Hyphomicrobiales</taxon>
        <taxon>Rhizobiaceae</taxon>
        <taxon>Rhizobium/Agrobacterium group</taxon>
        <taxon>Agrobacterium</taxon>
    </lineage>
</organism>
<dbReference type="Proteomes" id="UP000436911">
    <property type="component" value="Unassembled WGS sequence"/>
</dbReference>
<sequence>MTTRKRKSPDKRKPARKEPGFLMMAARASMRLCARNPARFTSTVGFVVVMGFVAANAFWYQPGRHPSPFLRTRDPHDFTAMLGLNSNHSLKPDPDDVTTFRIQRQTAENTPASTAPGSGGSATGVLQAAEPGTDQLTAGIQAQLIRLGLYDGVADGKRGPRTDAAISAYQRRIGMPVTGAPSDDLLAALSVDQKSPAGAAPKGSTPPVRPMERPVQVTATADDAIDPVAAAIRNAEKTVTTAQSVPVRPNPARLPTATPVSTAAVSTGKTQSGTLAKSATTANAPVPQAPVASASLVTTGANGTGANGTGASGEASLIMDIQRGLINIAYTDISVDGVAGDKTKAAIRHFERHYRLPETGEPNMAVLKKLKSIGAL</sequence>
<dbReference type="InterPro" id="IPR036366">
    <property type="entry name" value="PGBDSf"/>
</dbReference>
<evidence type="ECO:0000313" key="3">
    <source>
        <dbReference type="EMBL" id="KAA3532125.1"/>
    </source>
</evidence>
<reference evidence="3 4" key="1">
    <citation type="submission" date="2018-08" db="EMBL/GenBank/DDBJ databases">
        <title>Genome sequencing of Agrobacterium vitis strain ICMP 10754.</title>
        <authorList>
            <person name="Visnovsky S.B."/>
            <person name="Pitman A.R."/>
        </authorList>
    </citation>
    <scope>NUCLEOTIDE SEQUENCE [LARGE SCALE GENOMIC DNA]</scope>
    <source>
        <strain evidence="3 4">ICMP 10754</strain>
    </source>
</reference>
<evidence type="ECO:0000259" key="2">
    <source>
        <dbReference type="Pfam" id="PF01471"/>
    </source>
</evidence>
<dbReference type="InterPro" id="IPR002477">
    <property type="entry name" value="Peptidoglycan-bd-like"/>
</dbReference>
<dbReference type="Pfam" id="PF01471">
    <property type="entry name" value="PG_binding_1"/>
    <property type="match status" value="2"/>
</dbReference>
<evidence type="ECO:0000256" key="1">
    <source>
        <dbReference type="SAM" id="MobiDB-lite"/>
    </source>
</evidence>
<comment type="caution">
    <text evidence="3">The sequence shown here is derived from an EMBL/GenBank/DDBJ whole genome shotgun (WGS) entry which is preliminary data.</text>
</comment>
<feature type="domain" description="Peptidoglycan binding-like" evidence="2">
    <location>
        <begin position="317"/>
        <end position="370"/>
    </location>
</feature>
<feature type="region of interest" description="Disordered" evidence="1">
    <location>
        <begin position="241"/>
        <end position="272"/>
    </location>
</feature>
<feature type="domain" description="Peptidoglycan binding-like" evidence="2">
    <location>
        <begin position="140"/>
        <end position="189"/>
    </location>
</feature>
<protein>
    <submittedName>
        <fullName evidence="3">Peptidoglycan-binding protein</fullName>
    </submittedName>
</protein>
<gene>
    <name evidence="3" type="ORF">DXT89_01860</name>
</gene>